<comment type="subcellular location">
    <subcellularLocation>
        <location evidence="1">Nucleus</location>
    </subcellularLocation>
</comment>
<name>A0A229Z1M1_9EURO</name>
<protein>
    <recommendedName>
        <fullName evidence="4">INO80 complex subunit F domain-containing protein</fullName>
    </recommendedName>
</protein>
<comment type="caution">
    <text evidence="5">The sequence shown here is derived from an EMBL/GenBank/DDBJ whole genome shotgun (WGS) entry which is preliminary data.</text>
</comment>
<keyword evidence="2" id="KW-0539">Nucleus</keyword>
<feature type="region of interest" description="Disordered" evidence="3">
    <location>
        <begin position="125"/>
        <end position="250"/>
    </location>
</feature>
<feature type="compositionally biased region" description="Low complexity" evidence="3">
    <location>
        <begin position="164"/>
        <end position="180"/>
    </location>
</feature>
<reference evidence="5 6" key="1">
    <citation type="submission" date="2018-08" db="EMBL/GenBank/DDBJ databases">
        <title>Draft genome sequences of two Aspergillus turcosus clinical strains isolated from bronchoalveolar lavage fluid: one azole-susceptible and the other azole-resistant.</title>
        <authorList>
            <person name="Parent-Michaud M."/>
            <person name="Dufresne P.J."/>
            <person name="Fournier E."/>
            <person name="Martineau C."/>
            <person name="Moreira S."/>
            <person name="Perkins V."/>
            <person name="De Repentigny L."/>
            <person name="Dufresne S.F."/>
        </authorList>
    </citation>
    <scope>NUCLEOTIDE SEQUENCE [LARGE SCALE GENOMIC DNA]</scope>
    <source>
        <strain evidence="5">HMR AF 1038</strain>
    </source>
</reference>
<feature type="compositionally biased region" description="Low complexity" evidence="3">
    <location>
        <begin position="1"/>
        <end position="18"/>
    </location>
</feature>
<keyword evidence="6" id="KW-1185">Reference proteome</keyword>
<proteinExistence type="predicted"/>
<organism evidence="5 6">
    <name type="scientific">Aspergillus turcosus</name>
    <dbReference type="NCBI Taxonomy" id="1245748"/>
    <lineage>
        <taxon>Eukaryota</taxon>
        <taxon>Fungi</taxon>
        <taxon>Dikarya</taxon>
        <taxon>Ascomycota</taxon>
        <taxon>Pezizomycotina</taxon>
        <taxon>Eurotiomycetes</taxon>
        <taxon>Eurotiomycetidae</taxon>
        <taxon>Eurotiales</taxon>
        <taxon>Aspergillaceae</taxon>
        <taxon>Aspergillus</taxon>
        <taxon>Aspergillus subgen. Fumigati</taxon>
    </lineage>
</organism>
<dbReference type="AlphaFoldDB" id="A0A229Z1M1"/>
<dbReference type="GO" id="GO:0005634">
    <property type="term" value="C:nucleus"/>
    <property type="evidence" value="ECO:0007669"/>
    <property type="project" value="UniProtKB-SubCell"/>
</dbReference>
<dbReference type="STRING" id="1245748.A0A229Z1M1"/>
<accession>A0A229Z1M1</accession>
<dbReference type="EMBL" id="NIDN02000049">
    <property type="protein sequence ID" value="RLL98588.1"/>
    <property type="molecule type" value="Genomic_DNA"/>
</dbReference>
<evidence type="ECO:0000259" key="4">
    <source>
        <dbReference type="Pfam" id="PF24245"/>
    </source>
</evidence>
<feature type="compositionally biased region" description="Polar residues" evidence="3">
    <location>
        <begin position="211"/>
        <end position="222"/>
    </location>
</feature>
<feature type="compositionally biased region" description="Polar residues" evidence="3">
    <location>
        <begin position="189"/>
        <end position="202"/>
    </location>
</feature>
<evidence type="ECO:0000313" key="6">
    <source>
        <dbReference type="Proteomes" id="UP000215289"/>
    </source>
</evidence>
<sequence>MDTSTKPTSSLPSSNPPSVEGAYKRKCIALKKRLNEIEAENEMMRMRNKRGWQYIQKMRLESCILLERLAKVTGMAEEAQAGVNPELRARAAAMMSNAGVLNGFPGAVGAGAGSGSNGAANAYLEDETEGSSDDQPPTPQERPLRVKRSRKSNIGDVGLDDDPSTSAPPEGSAAGSAALPRLAPAPTQEEMTSTFRIRTGSNGAIHEGENSLATSERGSQVPESGAADRAKELSTTPMDVDKAPKEESQG</sequence>
<dbReference type="OrthoDB" id="10070927at2759"/>
<evidence type="ECO:0000256" key="1">
    <source>
        <dbReference type="ARBA" id="ARBA00004123"/>
    </source>
</evidence>
<evidence type="ECO:0000256" key="2">
    <source>
        <dbReference type="ARBA" id="ARBA00023242"/>
    </source>
</evidence>
<feature type="domain" description="INO80 complex subunit F" evidence="4">
    <location>
        <begin position="23"/>
        <end position="69"/>
    </location>
</feature>
<feature type="region of interest" description="Disordered" evidence="3">
    <location>
        <begin position="1"/>
        <end position="22"/>
    </location>
</feature>
<dbReference type="Pfam" id="PF24245">
    <property type="entry name" value="INO80F"/>
    <property type="match status" value="1"/>
</dbReference>
<dbReference type="Proteomes" id="UP000215289">
    <property type="component" value="Unassembled WGS sequence"/>
</dbReference>
<dbReference type="InterPro" id="IPR056513">
    <property type="entry name" value="INO80F"/>
</dbReference>
<evidence type="ECO:0000313" key="5">
    <source>
        <dbReference type="EMBL" id="RLL98588.1"/>
    </source>
</evidence>
<gene>
    <name evidence="5" type="ORF">CFD26_103486</name>
</gene>
<evidence type="ECO:0000256" key="3">
    <source>
        <dbReference type="SAM" id="MobiDB-lite"/>
    </source>
</evidence>
<feature type="compositionally biased region" description="Basic and acidic residues" evidence="3">
    <location>
        <begin position="239"/>
        <end position="250"/>
    </location>
</feature>